<organism evidence="3 4">
    <name type="scientific">Cnuella takakiae</name>
    <dbReference type="NCBI Taxonomy" id="1302690"/>
    <lineage>
        <taxon>Bacteria</taxon>
        <taxon>Pseudomonadati</taxon>
        <taxon>Bacteroidota</taxon>
        <taxon>Chitinophagia</taxon>
        <taxon>Chitinophagales</taxon>
        <taxon>Chitinophagaceae</taxon>
        <taxon>Cnuella</taxon>
    </lineage>
</organism>
<feature type="coiled-coil region" evidence="1">
    <location>
        <begin position="45"/>
        <end position="139"/>
    </location>
</feature>
<keyword evidence="4" id="KW-1185">Reference proteome</keyword>
<feature type="transmembrane region" description="Helical" evidence="2">
    <location>
        <begin position="188"/>
        <end position="205"/>
    </location>
</feature>
<dbReference type="EMBL" id="FQUO01000015">
    <property type="protein sequence ID" value="SHF98093.1"/>
    <property type="molecule type" value="Genomic_DNA"/>
</dbReference>
<reference evidence="3 4" key="1">
    <citation type="submission" date="2016-11" db="EMBL/GenBank/DDBJ databases">
        <authorList>
            <person name="Jaros S."/>
            <person name="Januszkiewicz K."/>
            <person name="Wedrychowicz H."/>
        </authorList>
    </citation>
    <scope>NUCLEOTIDE SEQUENCE [LARGE SCALE GENOMIC DNA]</scope>
    <source>
        <strain evidence="3 4">DSM 26897</strain>
    </source>
</reference>
<dbReference type="RefSeq" id="WP_073046029.1">
    <property type="nucleotide sequence ID" value="NZ_FQUO01000015.1"/>
</dbReference>
<accession>A0A1M5G300</accession>
<proteinExistence type="predicted"/>
<evidence type="ECO:0000256" key="1">
    <source>
        <dbReference type="SAM" id="Coils"/>
    </source>
</evidence>
<keyword evidence="1" id="KW-0175">Coiled coil</keyword>
<feature type="transmembrane region" description="Helical" evidence="2">
    <location>
        <begin position="151"/>
        <end position="168"/>
    </location>
</feature>
<evidence type="ECO:0000313" key="4">
    <source>
        <dbReference type="Proteomes" id="UP000184368"/>
    </source>
</evidence>
<dbReference type="Proteomes" id="UP000184368">
    <property type="component" value="Unassembled WGS sequence"/>
</dbReference>
<keyword evidence="2" id="KW-0472">Membrane</keyword>
<name>A0A1M5G300_9BACT</name>
<keyword evidence="2" id="KW-0812">Transmembrane</keyword>
<keyword evidence="2" id="KW-1133">Transmembrane helix</keyword>
<protein>
    <submittedName>
        <fullName evidence="3">Uncharacterized protein</fullName>
    </submittedName>
</protein>
<dbReference type="AlphaFoldDB" id="A0A1M5G300"/>
<sequence length="325" mass="38508">MTDIIQSIIQKVKDELRLEGEFSSTELYNQLFEYRTNLHPDKFLYDDQKQEAEEKFKKVNALLSELERFIKEEKLAKKPGEIIPYKDSYEIVTIKQTNVQIEEKIKSLESTITAKDYELKELKKEIRLLRNEKADEKTQELVKHYKPTKKSLFSLGLTFLVTLLFGILSKIDEIAVLISKYSPLKEKFLNTIIFVILIAIPLIYAKKSYEEKIIERAANRVKTPLFINGFVEYLEEYKLGNNFSELNVYNFLVKQLVPRNFFSKYYYTKVLPVFTEATIDSLKDIFIYNLLIKKLIYISNPNMLDRTFRIWNSPHYFPGQFDDEF</sequence>
<evidence type="ECO:0000256" key="2">
    <source>
        <dbReference type="SAM" id="Phobius"/>
    </source>
</evidence>
<gene>
    <name evidence="3" type="ORF">SAMN05444008_11579</name>
</gene>
<dbReference type="OrthoDB" id="1493354at2"/>
<evidence type="ECO:0000313" key="3">
    <source>
        <dbReference type="EMBL" id="SHF98093.1"/>
    </source>
</evidence>